<dbReference type="PROSITE" id="PS00138">
    <property type="entry name" value="SUBTILASE_SER"/>
    <property type="match status" value="1"/>
</dbReference>
<protein>
    <submittedName>
        <fullName evidence="8">Subtilisin-like protein</fullName>
    </submittedName>
</protein>
<feature type="active site" description="Charge relay system" evidence="5">
    <location>
        <position position="439"/>
    </location>
</feature>
<dbReference type="AlphaFoldDB" id="A0A1Y1WXY0"/>
<reference evidence="8 9" key="2">
    <citation type="submission" date="2016-08" db="EMBL/GenBank/DDBJ databases">
        <title>Pervasive Adenine N6-methylation of Active Genes in Fungi.</title>
        <authorList>
            <consortium name="DOE Joint Genome Institute"/>
            <person name="Mondo S.J."/>
            <person name="Dannebaum R.O."/>
            <person name="Kuo R.C."/>
            <person name="Labutti K."/>
            <person name="Haridas S."/>
            <person name="Kuo A."/>
            <person name="Salamov A."/>
            <person name="Ahrendt S.R."/>
            <person name="Lipzen A."/>
            <person name="Sullivan W."/>
            <person name="Andreopoulos W.B."/>
            <person name="Clum A."/>
            <person name="Lindquist E."/>
            <person name="Daum C."/>
            <person name="Ramamoorthy G.K."/>
            <person name="Gryganskyi A."/>
            <person name="Culley D."/>
            <person name="Magnuson J.K."/>
            <person name="James T.Y."/>
            <person name="O'Malley M.A."/>
            <person name="Stajich J.E."/>
            <person name="Spatafora J.W."/>
            <person name="Visel A."/>
            <person name="Grigoriev I.V."/>
        </authorList>
    </citation>
    <scope>NUCLEOTIDE SEQUENCE [LARGE SCALE GENOMIC DNA]</scope>
    <source>
        <strain evidence="8 9">S4</strain>
    </source>
</reference>
<dbReference type="InterPro" id="IPR000209">
    <property type="entry name" value="Peptidase_S8/S53_dom"/>
</dbReference>
<dbReference type="OrthoDB" id="2153808at2759"/>
<dbReference type="GO" id="GO:0005615">
    <property type="term" value="C:extracellular space"/>
    <property type="evidence" value="ECO:0007669"/>
    <property type="project" value="TreeGrafter"/>
</dbReference>
<evidence type="ECO:0000256" key="3">
    <source>
        <dbReference type="ARBA" id="ARBA00022801"/>
    </source>
</evidence>
<dbReference type="Pfam" id="PF00082">
    <property type="entry name" value="Peptidase_S8"/>
    <property type="match status" value="1"/>
</dbReference>
<dbReference type="InterPro" id="IPR023828">
    <property type="entry name" value="Peptidase_S8_Ser-AS"/>
</dbReference>
<organism evidence="8 9">
    <name type="scientific">Anaeromyces robustus</name>
    <dbReference type="NCBI Taxonomy" id="1754192"/>
    <lineage>
        <taxon>Eukaryota</taxon>
        <taxon>Fungi</taxon>
        <taxon>Fungi incertae sedis</taxon>
        <taxon>Chytridiomycota</taxon>
        <taxon>Chytridiomycota incertae sedis</taxon>
        <taxon>Neocallimastigomycetes</taxon>
        <taxon>Neocallimastigales</taxon>
        <taxon>Neocallimastigaceae</taxon>
        <taxon>Anaeromyces</taxon>
    </lineage>
</organism>
<keyword evidence="3 5" id="KW-0378">Hydrolase</keyword>
<dbReference type="GO" id="GO:0006508">
    <property type="term" value="P:proteolysis"/>
    <property type="evidence" value="ECO:0007669"/>
    <property type="project" value="UniProtKB-KW"/>
</dbReference>
<sequence length="464" mass="53122">MKNFYLLNILLLLINIIFAENDKKLNNKEEHYLIFVNNVYGEFKLFSNTKHEKREESQVFMESLIEEINGLIIDNIDTYQHPEKLEEIETTSKLRKRNNVQSDLLSLKSDYIYPISSIKNTTVLYAYLPEKLAEEIRSSFNDVYDCLPESEIDISFSHYYNEEDILNETNWTSLEVQENADLHLSLLSQGLFNKNIINQYDNNYYYPSSAGSNTTIIIMDSSFNLNYSEFSNTNDRFVECLEIKNISDENGEIYYEENKKCGKNSFYHGETVSDMAGGLVYGVAKRANILGLSIESLENGTPNFQHINWGFQFIYESLIVPYKTIINISLEIRYSESIKSLIELYENYVNRITEKGGIIVTSAGNDKKLLSTNRKLIYPCQYENTICVGGVASENIDNLYTIASYSNYGSSIDVYAPSDIKAKIIKNNSIHTIINSGTSFSSPLVSGMISTYISEHPSNKFICQ</sequence>
<comment type="similarity">
    <text evidence="1 5">Belongs to the peptidase S8 family.</text>
</comment>
<dbReference type="EMBL" id="MCFG01000213">
    <property type="protein sequence ID" value="ORX78363.1"/>
    <property type="molecule type" value="Genomic_DNA"/>
</dbReference>
<feature type="active site" description="Charge relay system" evidence="5">
    <location>
        <position position="220"/>
    </location>
</feature>
<dbReference type="PANTHER" id="PTHR43806">
    <property type="entry name" value="PEPTIDASE S8"/>
    <property type="match status" value="1"/>
</dbReference>
<dbReference type="GO" id="GO:0004252">
    <property type="term" value="F:serine-type endopeptidase activity"/>
    <property type="evidence" value="ECO:0007669"/>
    <property type="project" value="UniProtKB-UniRule"/>
</dbReference>
<accession>A0A1Y1WXY0</accession>
<keyword evidence="9" id="KW-1185">Reference proteome</keyword>
<feature type="active site" description="Charge relay system" evidence="5">
    <location>
        <position position="268"/>
    </location>
</feature>
<feature type="signal peptide" evidence="6">
    <location>
        <begin position="1"/>
        <end position="19"/>
    </location>
</feature>
<dbReference type="InterPro" id="IPR036852">
    <property type="entry name" value="Peptidase_S8/S53_dom_sf"/>
</dbReference>
<dbReference type="Gene3D" id="3.40.50.200">
    <property type="entry name" value="Peptidase S8/S53 domain"/>
    <property type="match status" value="1"/>
</dbReference>
<evidence type="ECO:0000256" key="1">
    <source>
        <dbReference type="ARBA" id="ARBA00011073"/>
    </source>
</evidence>
<gene>
    <name evidence="8" type="ORF">BCR32DRAFT_247225</name>
</gene>
<keyword evidence="4 5" id="KW-0720">Serine protease</keyword>
<evidence type="ECO:0000313" key="9">
    <source>
        <dbReference type="Proteomes" id="UP000193944"/>
    </source>
</evidence>
<evidence type="ECO:0000256" key="4">
    <source>
        <dbReference type="ARBA" id="ARBA00022825"/>
    </source>
</evidence>
<evidence type="ECO:0000256" key="5">
    <source>
        <dbReference type="PROSITE-ProRule" id="PRU01240"/>
    </source>
</evidence>
<evidence type="ECO:0000259" key="7">
    <source>
        <dbReference type="Pfam" id="PF00082"/>
    </source>
</evidence>
<feature type="chain" id="PRO_5012711315" evidence="6">
    <location>
        <begin position="20"/>
        <end position="464"/>
    </location>
</feature>
<reference evidence="8 9" key="1">
    <citation type="submission" date="2016-08" db="EMBL/GenBank/DDBJ databases">
        <title>A Parts List for Fungal Cellulosomes Revealed by Comparative Genomics.</title>
        <authorList>
            <consortium name="DOE Joint Genome Institute"/>
            <person name="Haitjema C.H."/>
            <person name="Gilmore S.P."/>
            <person name="Henske J.K."/>
            <person name="Solomon K.V."/>
            <person name="De Groot R."/>
            <person name="Kuo A."/>
            <person name="Mondo S.J."/>
            <person name="Salamov A.A."/>
            <person name="Labutti K."/>
            <person name="Zhao Z."/>
            <person name="Chiniquy J."/>
            <person name="Barry K."/>
            <person name="Brewer H.M."/>
            <person name="Purvine S.O."/>
            <person name="Wright A.T."/>
            <person name="Boxma B."/>
            <person name="Van Alen T."/>
            <person name="Hackstein J.H."/>
            <person name="Baker S.E."/>
            <person name="Grigoriev I.V."/>
            <person name="O'Malley M.A."/>
        </authorList>
    </citation>
    <scope>NUCLEOTIDE SEQUENCE [LARGE SCALE GENOMIC DNA]</scope>
    <source>
        <strain evidence="8 9">S4</strain>
    </source>
</reference>
<dbReference type="PROSITE" id="PS51892">
    <property type="entry name" value="SUBTILASE"/>
    <property type="match status" value="1"/>
</dbReference>
<keyword evidence="2 5" id="KW-0645">Protease</keyword>
<keyword evidence="6" id="KW-0732">Signal</keyword>
<dbReference type="InterPro" id="IPR050131">
    <property type="entry name" value="Peptidase_S8_subtilisin-like"/>
</dbReference>
<dbReference type="PANTHER" id="PTHR43806:SF11">
    <property type="entry name" value="CEREVISIN-RELATED"/>
    <property type="match status" value="1"/>
</dbReference>
<dbReference type="STRING" id="1754192.A0A1Y1WXY0"/>
<dbReference type="SUPFAM" id="SSF52743">
    <property type="entry name" value="Subtilisin-like"/>
    <property type="match status" value="1"/>
</dbReference>
<comment type="caution">
    <text evidence="8">The sequence shown here is derived from an EMBL/GenBank/DDBJ whole genome shotgun (WGS) entry which is preliminary data.</text>
</comment>
<proteinExistence type="inferred from homology"/>
<dbReference type="Proteomes" id="UP000193944">
    <property type="component" value="Unassembled WGS sequence"/>
</dbReference>
<evidence type="ECO:0000313" key="8">
    <source>
        <dbReference type="EMBL" id="ORX78363.1"/>
    </source>
</evidence>
<feature type="domain" description="Peptidase S8/S53" evidence="7">
    <location>
        <begin position="211"/>
        <end position="458"/>
    </location>
</feature>
<name>A0A1Y1WXY0_9FUNG</name>
<evidence type="ECO:0000256" key="2">
    <source>
        <dbReference type="ARBA" id="ARBA00022670"/>
    </source>
</evidence>
<evidence type="ECO:0000256" key="6">
    <source>
        <dbReference type="SAM" id="SignalP"/>
    </source>
</evidence>